<evidence type="ECO:0000256" key="1">
    <source>
        <dbReference type="ARBA" id="ARBA00012494"/>
    </source>
</evidence>
<dbReference type="GO" id="GO:0003968">
    <property type="term" value="F:RNA-directed RNA polymerase activity"/>
    <property type="evidence" value="ECO:0007669"/>
    <property type="project" value="UniProtKB-KW"/>
</dbReference>
<proteinExistence type="predicted"/>
<evidence type="ECO:0000256" key="2">
    <source>
        <dbReference type="ARBA" id="ARBA00022484"/>
    </source>
</evidence>
<feature type="binding site" evidence="9">
    <location>
        <position position="356"/>
    </location>
    <ligand>
        <name>Mg(2+)</name>
        <dbReference type="ChEBI" id="CHEBI:18420"/>
        <label>2</label>
    </ligand>
</feature>
<comment type="cofactor">
    <cofactor evidence="9">
        <name>Mg(2+)</name>
        <dbReference type="ChEBI" id="CHEBI:18420"/>
    </cofactor>
    <text evidence="9">Binds 2 Mg(2+) per subunit.</text>
</comment>
<feature type="binding site" evidence="9">
    <location>
        <position position="271"/>
    </location>
    <ligand>
        <name>Mg(2+)</name>
        <dbReference type="ChEBI" id="CHEBI:18420"/>
        <label>2</label>
    </ligand>
</feature>
<dbReference type="PROSITE" id="PS50522">
    <property type="entry name" value="RDRP_PHAGE"/>
    <property type="match status" value="1"/>
</dbReference>
<dbReference type="EC" id="2.7.7.48" evidence="1"/>
<dbReference type="GO" id="GO:0000166">
    <property type="term" value="F:nucleotide binding"/>
    <property type="evidence" value="ECO:0007669"/>
    <property type="project" value="UniProtKB-KW"/>
</dbReference>
<evidence type="ECO:0000256" key="4">
    <source>
        <dbReference type="ARBA" id="ARBA00022695"/>
    </source>
</evidence>
<dbReference type="GO" id="GO:0039694">
    <property type="term" value="P:viral RNA genome replication"/>
    <property type="evidence" value="ECO:0007669"/>
    <property type="project" value="InterPro"/>
</dbReference>
<dbReference type="InterPro" id="IPR043502">
    <property type="entry name" value="DNA/RNA_pol_sf"/>
</dbReference>
<name>A0A514D076_9VIRU</name>
<reference evidence="11" key="1">
    <citation type="submission" date="2019-05" db="EMBL/GenBank/DDBJ databases">
        <title>Metatranscriptomic reconstruction reveals RNA viruses with the potential to shape carbon cycling in soil.</title>
        <authorList>
            <person name="Starr E.P."/>
            <person name="Nuccio E."/>
            <person name="Pett-Ridge J."/>
            <person name="Banfield J.F."/>
            <person name="Firestone M.K."/>
        </authorList>
    </citation>
    <scope>NUCLEOTIDE SEQUENCE</scope>
    <source>
        <strain evidence="11">H2_Rhizo_31_scaffold_550</strain>
    </source>
</reference>
<evidence type="ECO:0000256" key="9">
    <source>
        <dbReference type="PIRSR" id="PIRSR605093-1"/>
    </source>
</evidence>
<gene>
    <name evidence="11" type="ORF">H2Rhizo31550_000003</name>
</gene>
<evidence type="ECO:0000256" key="3">
    <source>
        <dbReference type="ARBA" id="ARBA00022679"/>
    </source>
</evidence>
<evidence type="ECO:0000256" key="8">
    <source>
        <dbReference type="ARBA" id="ARBA00048744"/>
    </source>
</evidence>
<accession>A0A514D076</accession>
<evidence type="ECO:0000313" key="11">
    <source>
        <dbReference type="EMBL" id="QDH87016.1"/>
    </source>
</evidence>
<dbReference type="InterPro" id="IPR007096">
    <property type="entry name" value="RNA-dir_Rpol_cat_phage"/>
</dbReference>
<comment type="catalytic activity">
    <reaction evidence="8">
        <text>RNA(n) + a ribonucleoside 5'-triphosphate = RNA(n+1) + diphosphate</text>
        <dbReference type="Rhea" id="RHEA:21248"/>
        <dbReference type="Rhea" id="RHEA-COMP:14527"/>
        <dbReference type="Rhea" id="RHEA-COMP:17342"/>
        <dbReference type="ChEBI" id="CHEBI:33019"/>
        <dbReference type="ChEBI" id="CHEBI:61557"/>
        <dbReference type="ChEBI" id="CHEBI:140395"/>
        <dbReference type="EC" id="2.7.7.48"/>
    </reaction>
</comment>
<evidence type="ECO:0000256" key="6">
    <source>
        <dbReference type="ARBA" id="ARBA00022953"/>
    </source>
</evidence>
<feature type="binding site" evidence="9">
    <location>
        <position position="355"/>
    </location>
    <ligand>
        <name>Mg(2+)</name>
        <dbReference type="ChEBI" id="CHEBI:18420"/>
        <label>2</label>
    </ligand>
</feature>
<protein>
    <recommendedName>
        <fullName evidence="1">RNA-directed RNA polymerase</fullName>
        <ecNumber evidence="1">2.7.7.48</ecNumber>
    </recommendedName>
    <alternativeName>
        <fullName evidence="7">RNA replicase beta chain</fullName>
    </alternativeName>
</protein>
<keyword evidence="6" id="KW-0693">Viral RNA replication</keyword>
<keyword evidence="4" id="KW-0548">Nucleotidyltransferase</keyword>
<keyword evidence="5" id="KW-0547">Nucleotide-binding</keyword>
<keyword evidence="2 11" id="KW-0696">RNA-directed RNA polymerase</keyword>
<dbReference type="SUPFAM" id="SSF56672">
    <property type="entry name" value="DNA/RNA polymerases"/>
    <property type="match status" value="1"/>
</dbReference>
<evidence type="ECO:0000256" key="7">
    <source>
        <dbReference type="ARBA" id="ARBA00030248"/>
    </source>
</evidence>
<evidence type="ECO:0000259" key="10">
    <source>
        <dbReference type="PROSITE" id="PS50522"/>
    </source>
</evidence>
<dbReference type="EMBL" id="MN033097">
    <property type="protein sequence ID" value="QDH87016.1"/>
    <property type="molecule type" value="Genomic_RNA"/>
</dbReference>
<keyword evidence="3" id="KW-0808">Transferase</keyword>
<keyword evidence="9" id="KW-0479">Metal-binding</keyword>
<sequence length="560" mass="62994">MPVNILTPEVLDVVLSIMEGLSCPRSLTVAILVRSGEWDQLTSLEADPLHYLTPGDYFGSVAATDLLRKYDGFPLDIDPEAAAIEKWWWAERECYRTNERLSPLLYGGSFDDSLDSALYSFVERMRKAAEYLVGDRPPLTWEGKFGPGATMSDTSRFTTVPDKMSSLPTLTPNALFHLVPWTGTEWAKASAALGNEPSVVRGNAFFSVPKTSRTRRGCAKEPSLNGFYQLGLGREIRTRLRRRGFDLVEGQGVHRRVACSSSITGDFATIDLSSASDTVCTNLVKLVLPHRWHSVLDSLRSPFTRMGKSWVKLEKFSSMGNGFTFELETTIFASICIAVMGEAARPGRNLFVYGDDIIVPRQFQADVLAALKFFGFTPNLKKTFLEGSFRESCGGDFFDGISVRAHYLTKDPDEPQHVISLANGIRRLAFQDSYHGDRWPGLRRAWFKCLDLLPSLIRRCRGPQALGDIVIHDDEERWETRWRSNGIRFVRVYRPAHYRVVRWSGFAHDVQFATALYLAGSGPKSYVRVKPRYTLEADDPRGLLPRDSVLGYKVGWVPFS</sequence>
<evidence type="ECO:0000256" key="5">
    <source>
        <dbReference type="ARBA" id="ARBA00022741"/>
    </source>
</evidence>
<feature type="domain" description="RdRp catalytic" evidence="10">
    <location>
        <begin position="256"/>
        <end position="387"/>
    </location>
</feature>
<keyword evidence="9" id="KW-0460">Magnesium</keyword>
<organism evidence="11">
    <name type="scientific">Leviviridae sp</name>
    <dbReference type="NCBI Taxonomy" id="2027243"/>
    <lineage>
        <taxon>Viruses</taxon>
        <taxon>Riboviria</taxon>
        <taxon>Orthornavirae</taxon>
        <taxon>Lenarviricota</taxon>
        <taxon>Leviviricetes</taxon>
        <taxon>Norzivirales</taxon>
        <taxon>Fiersviridae</taxon>
    </lineage>
</organism>
<dbReference type="InterPro" id="IPR005093">
    <property type="entry name" value="RNArep_beta"/>
</dbReference>
<dbReference type="GO" id="GO:0046872">
    <property type="term" value="F:metal ion binding"/>
    <property type="evidence" value="ECO:0007669"/>
    <property type="project" value="UniProtKB-KW"/>
</dbReference>
<dbReference type="Pfam" id="PF03431">
    <property type="entry name" value="RNA_replicase_B"/>
    <property type="match status" value="1"/>
</dbReference>